<name>A0A918W608_9ACTN</name>
<evidence type="ECO:0000256" key="4">
    <source>
        <dbReference type="ARBA" id="ARBA00022825"/>
    </source>
</evidence>
<dbReference type="PANTHER" id="PTHR43399">
    <property type="entry name" value="SUBTILISIN-RELATED"/>
    <property type="match status" value="1"/>
</dbReference>
<dbReference type="InterPro" id="IPR023827">
    <property type="entry name" value="Peptidase_S8_Asp-AS"/>
</dbReference>
<evidence type="ECO:0000256" key="5">
    <source>
        <dbReference type="PROSITE-ProRule" id="PRU01240"/>
    </source>
</evidence>
<dbReference type="GO" id="GO:0004252">
    <property type="term" value="F:serine-type endopeptidase activity"/>
    <property type="evidence" value="ECO:0007669"/>
    <property type="project" value="UniProtKB-UniRule"/>
</dbReference>
<evidence type="ECO:0000313" key="8">
    <source>
        <dbReference type="Proteomes" id="UP000644020"/>
    </source>
</evidence>
<dbReference type="EMBL" id="BMUL01000004">
    <property type="protein sequence ID" value="GHA76114.1"/>
    <property type="molecule type" value="Genomic_DNA"/>
</dbReference>
<evidence type="ECO:0000259" key="6">
    <source>
        <dbReference type="Pfam" id="PF00082"/>
    </source>
</evidence>
<keyword evidence="2 5" id="KW-0645">Protease</keyword>
<protein>
    <recommendedName>
        <fullName evidence="6">Peptidase S8/S53 domain-containing protein</fullName>
    </recommendedName>
</protein>
<dbReference type="InterPro" id="IPR051048">
    <property type="entry name" value="Peptidase_S8/S53_subtilisin"/>
</dbReference>
<reference evidence="7" key="2">
    <citation type="submission" date="2020-09" db="EMBL/GenBank/DDBJ databases">
        <authorList>
            <person name="Sun Q."/>
            <person name="Ohkuma M."/>
        </authorList>
    </citation>
    <scope>NUCLEOTIDE SEQUENCE</scope>
    <source>
        <strain evidence="7">JCM 4518</strain>
    </source>
</reference>
<sequence length="462" mass="47765">MTAPETDRFARYGVVTVVPRSATGAALGDEPALLLSRPVTDFLPAPGTVDRLADAYARAGLAVEARTDVGLTVGGAPELLAEVFGHPVRPVRNKYIRETARYELTAAGPLASRLLPELVAEVRAPRSGFELAPGGAVRALPPPLPDTGRTRLRLPGDAARLAGADRLHAAGIRGDGVRVAMVDTGLYDHPHHRAHGYDTRVVPALPVLDPAADERGHGTAMSALLLAVAPGVELTMVKMACEGFSFPLAAFQRAVSLAPDVLSCSWGTLREEPHLHLEVANALRRGITVLFAAGNGSTDRRTAMFQSVATPGALTVGGVHRGPDGTLRASDLASSYRSAAFPGRRVPDLSGPCGTLPHGDHIVFPTQPGCLFDRRNSAYDGTAPDDGWLVSSGTSGATAYAAGVVALAVQRGVGRGRALTADDLAADCLPVTEGRTLTGDDCGGTCPNDAVGHGLLTAAPAG</sequence>
<dbReference type="RefSeq" id="WP_189976107.1">
    <property type="nucleotide sequence ID" value="NZ_BMUL01000004.1"/>
</dbReference>
<dbReference type="InterPro" id="IPR015500">
    <property type="entry name" value="Peptidase_S8_subtilisin-rel"/>
</dbReference>
<proteinExistence type="inferred from homology"/>
<evidence type="ECO:0000313" key="7">
    <source>
        <dbReference type="EMBL" id="GHA76114.1"/>
    </source>
</evidence>
<dbReference type="PROSITE" id="PS51892">
    <property type="entry name" value="SUBTILASE"/>
    <property type="match status" value="1"/>
</dbReference>
<comment type="caution">
    <text evidence="7">The sequence shown here is derived from an EMBL/GenBank/DDBJ whole genome shotgun (WGS) entry which is preliminary data.</text>
</comment>
<keyword evidence="3 5" id="KW-0378">Hydrolase</keyword>
<evidence type="ECO:0000256" key="3">
    <source>
        <dbReference type="ARBA" id="ARBA00022801"/>
    </source>
</evidence>
<feature type="active site" description="Charge relay system" evidence="5">
    <location>
        <position position="183"/>
    </location>
</feature>
<dbReference type="Pfam" id="PF00082">
    <property type="entry name" value="Peptidase_S8"/>
    <property type="match status" value="1"/>
</dbReference>
<dbReference type="Proteomes" id="UP000644020">
    <property type="component" value="Unassembled WGS sequence"/>
</dbReference>
<comment type="similarity">
    <text evidence="1 5">Belongs to the peptidase S8 family.</text>
</comment>
<dbReference type="InterPro" id="IPR000209">
    <property type="entry name" value="Peptidase_S8/S53_dom"/>
</dbReference>
<dbReference type="SUPFAM" id="SSF52743">
    <property type="entry name" value="Subtilisin-like"/>
    <property type="match status" value="1"/>
</dbReference>
<evidence type="ECO:0000256" key="1">
    <source>
        <dbReference type="ARBA" id="ARBA00011073"/>
    </source>
</evidence>
<evidence type="ECO:0000256" key="2">
    <source>
        <dbReference type="ARBA" id="ARBA00022670"/>
    </source>
</evidence>
<reference evidence="7" key="1">
    <citation type="journal article" date="2014" name="Int. J. Syst. Evol. Microbiol.">
        <title>Complete genome sequence of Corynebacterium casei LMG S-19264T (=DSM 44701T), isolated from a smear-ripened cheese.</title>
        <authorList>
            <consortium name="US DOE Joint Genome Institute (JGI-PGF)"/>
            <person name="Walter F."/>
            <person name="Albersmeier A."/>
            <person name="Kalinowski J."/>
            <person name="Ruckert C."/>
        </authorList>
    </citation>
    <scope>NUCLEOTIDE SEQUENCE</scope>
    <source>
        <strain evidence="7">JCM 4518</strain>
    </source>
</reference>
<gene>
    <name evidence="7" type="ORF">GCM10010305_18600</name>
</gene>
<dbReference type="InterPro" id="IPR036852">
    <property type="entry name" value="Peptidase_S8/S53_dom_sf"/>
</dbReference>
<dbReference type="PANTHER" id="PTHR43399:SF4">
    <property type="entry name" value="CELL WALL-ASSOCIATED PROTEASE"/>
    <property type="match status" value="1"/>
</dbReference>
<accession>A0A918W608</accession>
<dbReference type="GO" id="GO:0006508">
    <property type="term" value="P:proteolysis"/>
    <property type="evidence" value="ECO:0007669"/>
    <property type="project" value="UniProtKB-KW"/>
</dbReference>
<dbReference type="PROSITE" id="PS00136">
    <property type="entry name" value="SUBTILASE_ASP"/>
    <property type="match status" value="1"/>
</dbReference>
<dbReference type="AlphaFoldDB" id="A0A918W608"/>
<dbReference type="Gene3D" id="3.40.50.200">
    <property type="entry name" value="Peptidase S8/S53 domain"/>
    <property type="match status" value="1"/>
</dbReference>
<feature type="active site" description="Charge relay system" evidence="5">
    <location>
        <position position="395"/>
    </location>
</feature>
<feature type="domain" description="Peptidase S8/S53" evidence="6">
    <location>
        <begin position="174"/>
        <end position="411"/>
    </location>
</feature>
<organism evidence="7 8">
    <name type="scientific">Streptomyces termitum</name>
    <dbReference type="NCBI Taxonomy" id="67368"/>
    <lineage>
        <taxon>Bacteria</taxon>
        <taxon>Bacillati</taxon>
        <taxon>Actinomycetota</taxon>
        <taxon>Actinomycetes</taxon>
        <taxon>Kitasatosporales</taxon>
        <taxon>Streptomycetaceae</taxon>
        <taxon>Streptomyces</taxon>
    </lineage>
</organism>
<keyword evidence="4 5" id="KW-0720">Serine protease</keyword>
<keyword evidence="8" id="KW-1185">Reference proteome</keyword>
<dbReference type="PRINTS" id="PR00723">
    <property type="entry name" value="SUBTILISIN"/>
</dbReference>
<feature type="active site" description="Charge relay system" evidence="5">
    <location>
        <position position="217"/>
    </location>
</feature>